<evidence type="ECO:0000256" key="1">
    <source>
        <dbReference type="ARBA" id="ARBA00022450"/>
    </source>
</evidence>
<dbReference type="Pfam" id="PF00550">
    <property type="entry name" value="PP-binding"/>
    <property type="match status" value="1"/>
</dbReference>
<dbReference type="PANTHER" id="PTHR20863">
    <property type="entry name" value="ACYL CARRIER PROTEIN"/>
    <property type="match status" value="1"/>
</dbReference>
<dbReference type="EMBL" id="BAAADD010000003">
    <property type="protein sequence ID" value="GAA0565629.1"/>
    <property type="molecule type" value="Genomic_DNA"/>
</dbReference>
<comment type="caution">
    <text evidence="4">The sequence shown here is derived from an EMBL/GenBank/DDBJ whole genome shotgun (WGS) entry which is preliminary data.</text>
</comment>
<dbReference type="PROSITE" id="PS50075">
    <property type="entry name" value="CARRIER"/>
    <property type="match status" value="1"/>
</dbReference>
<sequence length="87" mass="9505">MDTEHDVIELVAKQAKVEPTTLTRDTKLTDLNLQSIDVVELVFAIEEKFDIEVPYGAGEQNTTGISFGSVGDIVDAVDKLIAERRAA</sequence>
<dbReference type="RefSeq" id="WP_166933465.1">
    <property type="nucleotide sequence ID" value="NZ_BAAADD010000003.1"/>
</dbReference>
<reference evidence="5" key="1">
    <citation type="journal article" date="2019" name="Int. J. Syst. Evol. Microbiol.">
        <title>The Global Catalogue of Microorganisms (GCM) 10K type strain sequencing project: providing services to taxonomists for standard genome sequencing and annotation.</title>
        <authorList>
            <consortium name="The Broad Institute Genomics Platform"/>
            <consortium name="The Broad Institute Genome Sequencing Center for Infectious Disease"/>
            <person name="Wu L."/>
            <person name="Ma J."/>
        </authorList>
    </citation>
    <scope>NUCLEOTIDE SEQUENCE [LARGE SCALE GENOMIC DNA]</scope>
    <source>
        <strain evidence="5">JCM 15089</strain>
    </source>
</reference>
<dbReference type="PANTHER" id="PTHR20863:SF76">
    <property type="entry name" value="CARRIER DOMAIN-CONTAINING PROTEIN"/>
    <property type="match status" value="1"/>
</dbReference>
<dbReference type="SUPFAM" id="SSF47336">
    <property type="entry name" value="ACP-like"/>
    <property type="match status" value="1"/>
</dbReference>
<evidence type="ECO:0000313" key="4">
    <source>
        <dbReference type="EMBL" id="GAA0565629.1"/>
    </source>
</evidence>
<dbReference type="InterPro" id="IPR003231">
    <property type="entry name" value="ACP"/>
</dbReference>
<keyword evidence="5" id="KW-1185">Reference proteome</keyword>
<feature type="domain" description="Carrier" evidence="3">
    <location>
        <begin position="1"/>
        <end position="81"/>
    </location>
</feature>
<evidence type="ECO:0000313" key="5">
    <source>
        <dbReference type="Proteomes" id="UP001499951"/>
    </source>
</evidence>
<protein>
    <submittedName>
        <fullName evidence="4">Acyl carrier protein</fullName>
    </submittedName>
</protein>
<dbReference type="InterPro" id="IPR009081">
    <property type="entry name" value="PP-bd_ACP"/>
</dbReference>
<gene>
    <name evidence="4" type="ORF">GCM10008942_12460</name>
</gene>
<name>A0ABP3PDU2_9PROT</name>
<dbReference type="Gene3D" id="1.10.1200.10">
    <property type="entry name" value="ACP-like"/>
    <property type="match status" value="1"/>
</dbReference>
<keyword evidence="2" id="KW-0597">Phosphoprotein</keyword>
<evidence type="ECO:0000256" key="2">
    <source>
        <dbReference type="ARBA" id="ARBA00022553"/>
    </source>
</evidence>
<organism evidence="4 5">
    <name type="scientific">Rhizomicrobium electricum</name>
    <dbReference type="NCBI Taxonomy" id="480070"/>
    <lineage>
        <taxon>Bacteria</taxon>
        <taxon>Pseudomonadati</taxon>
        <taxon>Pseudomonadota</taxon>
        <taxon>Alphaproteobacteria</taxon>
        <taxon>Micropepsales</taxon>
        <taxon>Micropepsaceae</taxon>
        <taxon>Rhizomicrobium</taxon>
    </lineage>
</organism>
<accession>A0ABP3PDU2</accession>
<keyword evidence="1" id="KW-0596">Phosphopantetheine</keyword>
<proteinExistence type="predicted"/>
<dbReference type="InterPro" id="IPR036736">
    <property type="entry name" value="ACP-like_sf"/>
</dbReference>
<evidence type="ECO:0000259" key="3">
    <source>
        <dbReference type="PROSITE" id="PS50075"/>
    </source>
</evidence>
<dbReference type="Proteomes" id="UP001499951">
    <property type="component" value="Unassembled WGS sequence"/>
</dbReference>